<dbReference type="GO" id="GO:0016740">
    <property type="term" value="F:transferase activity"/>
    <property type="evidence" value="ECO:0007669"/>
    <property type="project" value="UniProtKB-KW"/>
</dbReference>
<keyword evidence="8" id="KW-0460">Magnesium</keyword>
<keyword evidence="13" id="KW-1185">Reference proteome</keyword>
<evidence type="ECO:0000256" key="11">
    <source>
        <dbReference type="SAM" id="MobiDB-lite"/>
    </source>
</evidence>
<reference evidence="13" key="1">
    <citation type="submission" date="2015-09" db="EMBL/GenBank/DDBJ databases">
        <authorList>
            <consortium name="Pathogen Informatics"/>
        </authorList>
    </citation>
    <scope>NUCLEOTIDE SEQUENCE [LARGE SCALE GENOMIC DNA]</scope>
    <source>
        <strain evidence="13">Lake Konstanz</strain>
    </source>
</reference>
<dbReference type="Proteomes" id="UP000051952">
    <property type="component" value="Unassembled WGS sequence"/>
</dbReference>
<dbReference type="InterPro" id="IPR003374">
    <property type="entry name" value="ApbE-like_sf"/>
</dbReference>
<dbReference type="SUPFAM" id="SSF143631">
    <property type="entry name" value="ApbE-like"/>
    <property type="match status" value="2"/>
</dbReference>
<dbReference type="Pfam" id="PF02424">
    <property type="entry name" value="ApbE"/>
    <property type="match status" value="2"/>
</dbReference>
<feature type="compositionally biased region" description="Low complexity" evidence="11">
    <location>
        <begin position="67"/>
        <end position="86"/>
    </location>
</feature>
<evidence type="ECO:0000256" key="9">
    <source>
        <dbReference type="ARBA" id="ARBA00031306"/>
    </source>
</evidence>
<accession>A0A0S4J2F8</accession>
<proteinExistence type="predicted"/>
<dbReference type="PANTHER" id="PTHR30040:SF2">
    <property type="entry name" value="FAD:PROTEIN FMN TRANSFERASE"/>
    <property type="match status" value="1"/>
</dbReference>
<evidence type="ECO:0000256" key="8">
    <source>
        <dbReference type="ARBA" id="ARBA00022842"/>
    </source>
</evidence>
<comment type="catalytic activity">
    <reaction evidence="10">
        <text>L-threonyl-[protein] + FAD = FMN-L-threonyl-[protein] + AMP + H(+)</text>
        <dbReference type="Rhea" id="RHEA:36847"/>
        <dbReference type="Rhea" id="RHEA-COMP:11060"/>
        <dbReference type="Rhea" id="RHEA-COMP:11061"/>
        <dbReference type="ChEBI" id="CHEBI:15378"/>
        <dbReference type="ChEBI" id="CHEBI:30013"/>
        <dbReference type="ChEBI" id="CHEBI:57692"/>
        <dbReference type="ChEBI" id="CHEBI:74257"/>
        <dbReference type="ChEBI" id="CHEBI:456215"/>
        <dbReference type="EC" id="2.7.1.180"/>
    </reaction>
</comment>
<dbReference type="OrthoDB" id="5985at2759"/>
<comment type="cofactor">
    <cofactor evidence="1">
        <name>Mg(2+)</name>
        <dbReference type="ChEBI" id="CHEBI:18420"/>
    </cofactor>
</comment>
<dbReference type="AlphaFoldDB" id="A0A0S4J2F8"/>
<evidence type="ECO:0000256" key="6">
    <source>
        <dbReference type="ARBA" id="ARBA00022723"/>
    </source>
</evidence>
<organism evidence="12 13">
    <name type="scientific">Bodo saltans</name>
    <name type="common">Flagellated protozoan</name>
    <dbReference type="NCBI Taxonomy" id="75058"/>
    <lineage>
        <taxon>Eukaryota</taxon>
        <taxon>Discoba</taxon>
        <taxon>Euglenozoa</taxon>
        <taxon>Kinetoplastea</taxon>
        <taxon>Metakinetoplastina</taxon>
        <taxon>Eubodonida</taxon>
        <taxon>Bodonidae</taxon>
        <taxon>Bodo</taxon>
    </lineage>
</organism>
<dbReference type="PANTHER" id="PTHR30040">
    <property type="entry name" value="THIAMINE BIOSYNTHESIS LIPOPROTEIN APBE"/>
    <property type="match status" value="1"/>
</dbReference>
<dbReference type="GO" id="GO:0046872">
    <property type="term" value="F:metal ion binding"/>
    <property type="evidence" value="ECO:0007669"/>
    <property type="project" value="UniProtKB-KW"/>
</dbReference>
<dbReference type="Gene3D" id="3.10.520.10">
    <property type="entry name" value="ApbE-like domains"/>
    <property type="match status" value="1"/>
</dbReference>
<sequence>MSSSAVRPRAAWDPKSYLADAASEHVLSVDAKAAATTIVNYYEFIAAQLEEREVSQHILEQQALQMGTSASSSTTSGAAESSLRSSAASPPHEQVYVVRGVAMCVPFKVIVVVQHVATTTTSPDVPSPPLTPPRDEVQKVIEDLIQSVFREMHRIFGHHDASLLRSMDALDRIVIDNKHLINVLDCAVAMQNITGGIFTIQGLRLRRCIREAVRRGDGISADSVNARMDAFIHPSSPESKSHAQFLDAVADLSPDALYWECNDAVGDKQRHSSSSSSKVLVKRRGMPLDLDALSKGYCVDVMIETLQKIRFPQQRHSNDESAKTLGSGPYVSGVLVEWGGDVRVWGSPATPCKRPEESSDDAGRSSWVLGIVLPPRLDTLYHQWKENSDVGLGGHNDATSSLSDGNHALNLEHVVTLLPTTSTTSAVAEGSSPSEKEEASYLRAVRLWEGESSCAMATSGDYAQVERFGFTHTVDSKNRDLLRAQGHTIASSSVVASSAMLADAIATALMACGELSVALQLIGRVSNFWRGRGEGGEASCAEGGGGEEVLFPGGHMTQFYLYSRNHQELVHDEDDLVPGEGDVKRATLYANGQRSSEALHEIHQATTAQHHHESNPSLLPRPISAAALSPAVAAAAAAARKESSRVLLDNIRTMGTADAFHHTASLSFVPVASDDDDDTAVAGKPAQRPSSAVYSLSAAAGVASDHNAQEEHKLAVVKHLGRECIPHLEALIVFPSQAVSGLGRIVRSEKCDVGSALSIARMSSVVFLGVGNRIVVDSSPAVPPPLAARYRLSFNVMKGTPLFNAVVQALSADDTDGVVRGSVITAPPLVLHLRSSRVDDGFPEPISSLFRRDPKDWLHEKDTRSLTVELSPLDRISDRSNKSVLAAVSFSKVVEESDMSLLLLVQHAEVIGDHCVVLCEGSPLVPKPRLSSSSSSSNTFKQPTLPSLTFPLTPVVVAATHRAHGSVGFVGFGLRMCSARPLVVSVVFSHSVASQLLFPTTSSSTRGSSDLATPRIQICLLASNKAVERWFADDDFVYTPVPVAQLLPKKGSGEPNKGNVVAVLDCRLIEVIAPPSSLPLGDGSYHVLTASVSDVQVVLAGDEAWQSCFTELRAL</sequence>
<protein>
    <recommendedName>
        <fullName evidence="3">FAD:protein FMN transferase</fullName>
        <ecNumber evidence="2">2.7.1.180</ecNumber>
    </recommendedName>
    <alternativeName>
        <fullName evidence="9">Flavin transferase</fullName>
    </alternativeName>
</protein>
<dbReference type="InterPro" id="IPR024932">
    <property type="entry name" value="ApbE"/>
</dbReference>
<keyword evidence="5" id="KW-0808">Transferase</keyword>
<feature type="region of interest" description="Disordered" evidence="11">
    <location>
        <begin position="66"/>
        <end position="86"/>
    </location>
</feature>
<evidence type="ECO:0000313" key="12">
    <source>
        <dbReference type="EMBL" id="CUG58082.1"/>
    </source>
</evidence>
<keyword evidence="6" id="KW-0479">Metal-binding</keyword>
<evidence type="ECO:0000256" key="2">
    <source>
        <dbReference type="ARBA" id="ARBA00011955"/>
    </source>
</evidence>
<keyword evidence="4" id="KW-0285">Flavoprotein</keyword>
<keyword evidence="7" id="KW-0274">FAD</keyword>
<evidence type="ECO:0000256" key="4">
    <source>
        <dbReference type="ARBA" id="ARBA00022630"/>
    </source>
</evidence>
<evidence type="ECO:0000256" key="3">
    <source>
        <dbReference type="ARBA" id="ARBA00016337"/>
    </source>
</evidence>
<dbReference type="EC" id="2.7.1.180" evidence="2"/>
<gene>
    <name evidence="12" type="ORF">BSAL_81600</name>
</gene>
<evidence type="ECO:0000256" key="10">
    <source>
        <dbReference type="ARBA" id="ARBA00048540"/>
    </source>
</evidence>
<evidence type="ECO:0000256" key="5">
    <source>
        <dbReference type="ARBA" id="ARBA00022679"/>
    </source>
</evidence>
<dbReference type="VEuPathDB" id="TriTrypDB:BSAL_81600"/>
<evidence type="ECO:0000256" key="7">
    <source>
        <dbReference type="ARBA" id="ARBA00022827"/>
    </source>
</evidence>
<name>A0A0S4J2F8_BODSA</name>
<dbReference type="EMBL" id="CYKH01000886">
    <property type="protein sequence ID" value="CUG58082.1"/>
    <property type="molecule type" value="Genomic_DNA"/>
</dbReference>
<evidence type="ECO:0000256" key="1">
    <source>
        <dbReference type="ARBA" id="ARBA00001946"/>
    </source>
</evidence>
<evidence type="ECO:0000313" key="13">
    <source>
        <dbReference type="Proteomes" id="UP000051952"/>
    </source>
</evidence>